<evidence type="ECO:0000313" key="2">
    <source>
        <dbReference type="EMBL" id="SMG39102.1"/>
    </source>
</evidence>
<reference evidence="3" key="1">
    <citation type="submission" date="2017-04" db="EMBL/GenBank/DDBJ databases">
        <authorList>
            <person name="Varghese N."/>
            <person name="Submissions S."/>
        </authorList>
    </citation>
    <scope>NUCLEOTIDE SEQUENCE [LARGE SCALE GENOMIC DNA]</scope>
    <source>
        <strain evidence="3">DSM 4125</strain>
    </source>
</reference>
<keyword evidence="3" id="KW-1185">Reference proteome</keyword>
<dbReference type="SUPFAM" id="SSF75169">
    <property type="entry name" value="DsrEFH-like"/>
    <property type="match status" value="1"/>
</dbReference>
<keyword evidence="1" id="KW-0732">Signal</keyword>
<dbReference type="InterPro" id="IPR027396">
    <property type="entry name" value="DsrEFH-like"/>
</dbReference>
<organism evidence="2 3">
    <name type="scientific">Marivirga sericea</name>
    <dbReference type="NCBI Taxonomy" id="1028"/>
    <lineage>
        <taxon>Bacteria</taxon>
        <taxon>Pseudomonadati</taxon>
        <taxon>Bacteroidota</taxon>
        <taxon>Cytophagia</taxon>
        <taxon>Cytophagales</taxon>
        <taxon>Marivirgaceae</taxon>
        <taxon>Marivirga</taxon>
    </lineage>
</organism>
<dbReference type="Gene3D" id="3.40.1260.10">
    <property type="entry name" value="DsrEFH-like"/>
    <property type="match status" value="1"/>
</dbReference>
<dbReference type="InterPro" id="IPR003787">
    <property type="entry name" value="Sulphur_relay_DsrE/F-like"/>
</dbReference>
<dbReference type="STRING" id="1028.SAMN05661096_02608"/>
<evidence type="ECO:0000313" key="3">
    <source>
        <dbReference type="Proteomes" id="UP000193804"/>
    </source>
</evidence>
<sequence length="179" mass="19710">MKYFVSILCVIVLFNTPAFAQEPQFPIVKGFGGIYQIDDVVEQLVAGKKVKIVVELVSGNETPEQYSFWVNNIARLMNLHGIEGVSSANLDVKVIVHGPAVFDLLSHGNYFEKYKIPKNPNIVVWEALAEAGADVIVCGQSLVARELGRNEIWKNTLVATSALTTITKNVADGYVLLKF</sequence>
<protein>
    <submittedName>
        <fullName evidence="2">Intracellular sulfur oxidation protein, DsrE/DsrF family</fullName>
    </submittedName>
</protein>
<name>A0A1X7KD03_9BACT</name>
<proteinExistence type="predicted"/>
<dbReference type="Pfam" id="PF02635">
    <property type="entry name" value="DsrE"/>
    <property type="match status" value="1"/>
</dbReference>
<feature type="chain" id="PRO_5013344566" evidence="1">
    <location>
        <begin position="21"/>
        <end position="179"/>
    </location>
</feature>
<evidence type="ECO:0000256" key="1">
    <source>
        <dbReference type="SAM" id="SignalP"/>
    </source>
</evidence>
<dbReference type="RefSeq" id="WP_221406429.1">
    <property type="nucleotide sequence ID" value="NZ_FXAW01000005.1"/>
</dbReference>
<dbReference type="EMBL" id="FXAW01000005">
    <property type="protein sequence ID" value="SMG39102.1"/>
    <property type="molecule type" value="Genomic_DNA"/>
</dbReference>
<feature type="signal peptide" evidence="1">
    <location>
        <begin position="1"/>
        <end position="20"/>
    </location>
</feature>
<gene>
    <name evidence="2" type="ORF">SAMN05661096_02608</name>
</gene>
<dbReference type="AlphaFoldDB" id="A0A1X7KD03"/>
<dbReference type="Proteomes" id="UP000193804">
    <property type="component" value="Unassembled WGS sequence"/>
</dbReference>
<accession>A0A1X7KD03</accession>